<sequence length="93" mass="10426">MIVHHPEQDGSPERLSNSLMRMIAGGLIWSFVHFFDESALAEVAVDYLAFDDWIHGSRAHVTPIPNRVCILHSQSLVSNLSDSSIVKRNTLKI</sequence>
<protein>
    <submittedName>
        <fullName evidence="1">Uncharacterized protein</fullName>
    </submittedName>
</protein>
<gene>
    <name evidence="1" type="ORF">F2Q69_00031736</name>
</gene>
<organism evidence="1 2">
    <name type="scientific">Brassica cretica</name>
    <name type="common">Mustard</name>
    <dbReference type="NCBI Taxonomy" id="69181"/>
    <lineage>
        <taxon>Eukaryota</taxon>
        <taxon>Viridiplantae</taxon>
        <taxon>Streptophyta</taxon>
        <taxon>Embryophyta</taxon>
        <taxon>Tracheophyta</taxon>
        <taxon>Spermatophyta</taxon>
        <taxon>Magnoliopsida</taxon>
        <taxon>eudicotyledons</taxon>
        <taxon>Gunneridae</taxon>
        <taxon>Pentapetalae</taxon>
        <taxon>rosids</taxon>
        <taxon>malvids</taxon>
        <taxon>Brassicales</taxon>
        <taxon>Brassicaceae</taxon>
        <taxon>Brassiceae</taxon>
        <taxon>Brassica</taxon>
    </lineage>
</organism>
<dbReference type="EMBL" id="QGKX02000088">
    <property type="protein sequence ID" value="KAF3585074.1"/>
    <property type="molecule type" value="Genomic_DNA"/>
</dbReference>
<dbReference type="Proteomes" id="UP000712600">
    <property type="component" value="Unassembled WGS sequence"/>
</dbReference>
<proteinExistence type="predicted"/>
<accession>A0A8S9RZK1</accession>
<name>A0A8S9RZK1_BRACR</name>
<evidence type="ECO:0000313" key="1">
    <source>
        <dbReference type="EMBL" id="KAF3585074.1"/>
    </source>
</evidence>
<evidence type="ECO:0000313" key="2">
    <source>
        <dbReference type="Proteomes" id="UP000712600"/>
    </source>
</evidence>
<reference evidence="1" key="1">
    <citation type="submission" date="2019-12" db="EMBL/GenBank/DDBJ databases">
        <title>Genome sequencing and annotation of Brassica cretica.</title>
        <authorList>
            <person name="Studholme D.J."/>
            <person name="Sarris P."/>
        </authorList>
    </citation>
    <scope>NUCLEOTIDE SEQUENCE</scope>
    <source>
        <strain evidence="1">PFS-109/04</strain>
        <tissue evidence="1">Leaf</tissue>
    </source>
</reference>
<comment type="caution">
    <text evidence="1">The sequence shown here is derived from an EMBL/GenBank/DDBJ whole genome shotgun (WGS) entry which is preliminary data.</text>
</comment>
<dbReference type="AlphaFoldDB" id="A0A8S9RZK1"/>